<keyword evidence="6" id="KW-0186">Copper</keyword>
<organism evidence="7 8">
    <name type="scientific">Trapa natans</name>
    <name type="common">Water chestnut</name>
    <dbReference type="NCBI Taxonomy" id="22666"/>
    <lineage>
        <taxon>Eukaryota</taxon>
        <taxon>Viridiplantae</taxon>
        <taxon>Streptophyta</taxon>
        <taxon>Embryophyta</taxon>
        <taxon>Tracheophyta</taxon>
        <taxon>Spermatophyta</taxon>
        <taxon>Magnoliopsida</taxon>
        <taxon>eudicotyledons</taxon>
        <taxon>Gunneridae</taxon>
        <taxon>Pentapetalae</taxon>
        <taxon>rosids</taxon>
        <taxon>malvids</taxon>
        <taxon>Myrtales</taxon>
        <taxon>Lythraceae</taxon>
        <taxon>Trapa</taxon>
    </lineage>
</organism>
<evidence type="ECO:0000256" key="5">
    <source>
        <dbReference type="ARBA" id="ARBA00023136"/>
    </source>
</evidence>
<dbReference type="GO" id="GO:0005375">
    <property type="term" value="F:copper ion transmembrane transporter activity"/>
    <property type="evidence" value="ECO:0007669"/>
    <property type="project" value="UniProtKB-UniRule"/>
</dbReference>
<feature type="transmembrane region" description="Helical" evidence="6">
    <location>
        <begin position="86"/>
        <end position="112"/>
    </location>
</feature>
<keyword evidence="4 6" id="KW-1133">Transmembrane helix</keyword>
<gene>
    <name evidence="7" type="ORF">SAY86_031784</name>
</gene>
<comment type="similarity">
    <text evidence="1 6">Belongs to the copper transporter (Ctr) (TC 1.A.56) family. SLC31A subfamily.</text>
</comment>
<evidence type="ECO:0000256" key="6">
    <source>
        <dbReference type="RuleBase" id="RU367022"/>
    </source>
</evidence>
<keyword evidence="2 6" id="KW-0812">Transmembrane</keyword>
<evidence type="ECO:0000256" key="3">
    <source>
        <dbReference type="ARBA" id="ARBA00022796"/>
    </source>
</evidence>
<evidence type="ECO:0000256" key="2">
    <source>
        <dbReference type="ARBA" id="ARBA00022692"/>
    </source>
</evidence>
<evidence type="ECO:0000256" key="1">
    <source>
        <dbReference type="ARBA" id="ARBA00006921"/>
    </source>
</evidence>
<dbReference type="EMBL" id="JAXQNO010000009">
    <property type="protein sequence ID" value="KAK4791371.1"/>
    <property type="molecule type" value="Genomic_DNA"/>
</dbReference>
<keyword evidence="6" id="KW-0813">Transport</keyword>
<dbReference type="Pfam" id="PF04145">
    <property type="entry name" value="Ctr"/>
    <property type="match status" value="2"/>
</dbReference>
<name>A0AAN7R8M5_TRANT</name>
<keyword evidence="3 6" id="KW-0187">Copper transport</keyword>
<feature type="transmembrane region" description="Helical" evidence="6">
    <location>
        <begin position="55"/>
        <end position="74"/>
    </location>
</feature>
<accession>A0AAN7R8M5</accession>
<comment type="subcellular location">
    <subcellularLocation>
        <location evidence="6">Membrane</location>
        <topology evidence="6">Multi-pass membrane protein</topology>
    </subcellularLocation>
</comment>
<proteinExistence type="inferred from homology"/>
<keyword evidence="6" id="KW-0406">Ion transport</keyword>
<keyword evidence="8" id="KW-1185">Reference proteome</keyword>
<evidence type="ECO:0000313" key="8">
    <source>
        <dbReference type="Proteomes" id="UP001346149"/>
    </source>
</evidence>
<dbReference type="PANTHER" id="PTHR12483">
    <property type="entry name" value="SOLUTE CARRIER FAMILY 31 COPPER TRANSPORTERS"/>
    <property type="match status" value="1"/>
</dbReference>
<dbReference type="PANTHER" id="PTHR12483:SF117">
    <property type="entry name" value="COPPER TRANSPORTER 3"/>
    <property type="match status" value="1"/>
</dbReference>
<reference evidence="7 8" key="1">
    <citation type="journal article" date="2023" name="Hortic Res">
        <title>Pangenome of water caltrop reveals structural variations and asymmetric subgenome divergence after allopolyploidization.</title>
        <authorList>
            <person name="Zhang X."/>
            <person name="Chen Y."/>
            <person name="Wang L."/>
            <person name="Yuan Y."/>
            <person name="Fang M."/>
            <person name="Shi L."/>
            <person name="Lu R."/>
            <person name="Comes H.P."/>
            <person name="Ma Y."/>
            <person name="Chen Y."/>
            <person name="Huang G."/>
            <person name="Zhou Y."/>
            <person name="Zheng Z."/>
            <person name="Qiu Y."/>
        </authorList>
    </citation>
    <scope>NUCLEOTIDE SEQUENCE [LARGE SCALE GENOMIC DNA]</scope>
    <source>
        <strain evidence="7">F231</strain>
    </source>
</reference>
<sequence>MDMQGMTGMAPPPADKISPHFGHDMKKKKMMMHMTFFWGKDGSILFTGWPGTSTGMYALALALTFALAVLMEFLSRCRLVREDSSGAVVGLVRTAAHAVRVGLAYLIMLALMSFNGGVFLAAVAGHTVGFLIFGSGVFGKFGSLPSNAKGSDPISACC</sequence>
<dbReference type="InterPro" id="IPR007274">
    <property type="entry name" value="Cop_transporter"/>
</dbReference>
<dbReference type="AlphaFoldDB" id="A0AAN7R8M5"/>
<evidence type="ECO:0000313" key="7">
    <source>
        <dbReference type="EMBL" id="KAK4791371.1"/>
    </source>
</evidence>
<dbReference type="Proteomes" id="UP001346149">
    <property type="component" value="Unassembled WGS sequence"/>
</dbReference>
<evidence type="ECO:0000256" key="4">
    <source>
        <dbReference type="ARBA" id="ARBA00022989"/>
    </source>
</evidence>
<comment type="caution">
    <text evidence="7">The sequence shown here is derived from an EMBL/GenBank/DDBJ whole genome shotgun (WGS) entry which is preliminary data.</text>
</comment>
<protein>
    <recommendedName>
        <fullName evidence="6">Copper transport protein</fullName>
    </recommendedName>
</protein>
<dbReference type="GO" id="GO:0005886">
    <property type="term" value="C:plasma membrane"/>
    <property type="evidence" value="ECO:0007669"/>
    <property type="project" value="TreeGrafter"/>
</dbReference>
<keyword evidence="5 6" id="KW-0472">Membrane</keyword>